<dbReference type="EMBL" id="JAVXUP010005154">
    <property type="protein sequence ID" value="KAK2996385.1"/>
    <property type="molecule type" value="Genomic_DNA"/>
</dbReference>
<dbReference type="InterPro" id="IPR051320">
    <property type="entry name" value="Viral_Replic_Matur_Polypro"/>
</dbReference>
<evidence type="ECO:0000259" key="1">
    <source>
        <dbReference type="Pfam" id="PF17919"/>
    </source>
</evidence>
<evidence type="ECO:0000313" key="2">
    <source>
        <dbReference type="EMBL" id="KAK2996385.1"/>
    </source>
</evidence>
<dbReference type="Proteomes" id="UP001188597">
    <property type="component" value="Unassembled WGS sequence"/>
</dbReference>
<comment type="caution">
    <text evidence="2">The sequence shown here is derived from an EMBL/GenBank/DDBJ whole genome shotgun (WGS) entry which is preliminary data.</text>
</comment>
<dbReference type="PANTHER" id="PTHR33064">
    <property type="entry name" value="POL PROTEIN"/>
    <property type="match status" value="1"/>
</dbReference>
<protein>
    <recommendedName>
        <fullName evidence="1">Reverse transcriptase/retrotransposon-derived protein RNase H-like domain-containing protein</fullName>
    </recommendedName>
</protein>
<dbReference type="AlphaFoldDB" id="A0AA88SPX5"/>
<reference evidence="2" key="1">
    <citation type="submission" date="2022-12" db="EMBL/GenBank/DDBJ databases">
        <title>Draft genome assemblies for two species of Escallonia (Escalloniales).</title>
        <authorList>
            <person name="Chanderbali A."/>
            <person name="Dervinis C."/>
            <person name="Anghel I."/>
            <person name="Soltis D."/>
            <person name="Soltis P."/>
            <person name="Zapata F."/>
        </authorList>
    </citation>
    <scope>NUCLEOTIDE SEQUENCE</scope>
    <source>
        <strain evidence="2">UCBG64.0493</strain>
        <tissue evidence="2">Leaf</tissue>
    </source>
</reference>
<dbReference type="Pfam" id="PF17919">
    <property type="entry name" value="RT_RNaseH_2"/>
    <property type="match status" value="1"/>
</dbReference>
<name>A0AA88SPX5_9ASTE</name>
<dbReference type="SUPFAM" id="SSF56672">
    <property type="entry name" value="DNA/RNA polymerases"/>
    <property type="match status" value="1"/>
</dbReference>
<keyword evidence="3" id="KW-1185">Reference proteome</keyword>
<dbReference type="PANTHER" id="PTHR33064:SF37">
    <property type="entry name" value="RIBONUCLEASE H"/>
    <property type="match status" value="1"/>
</dbReference>
<dbReference type="InterPro" id="IPR043502">
    <property type="entry name" value="DNA/RNA_pol_sf"/>
</dbReference>
<evidence type="ECO:0000313" key="3">
    <source>
        <dbReference type="Proteomes" id="UP001188597"/>
    </source>
</evidence>
<accession>A0AA88SPX5</accession>
<feature type="domain" description="Reverse transcriptase/retrotransposon-derived protein RNase H-like" evidence="1">
    <location>
        <begin position="32"/>
        <end position="107"/>
    </location>
</feature>
<proteinExistence type="predicted"/>
<dbReference type="InterPro" id="IPR041577">
    <property type="entry name" value="RT_RNaseH_2"/>
</dbReference>
<organism evidence="2 3">
    <name type="scientific">Escallonia herrerae</name>
    <dbReference type="NCBI Taxonomy" id="1293975"/>
    <lineage>
        <taxon>Eukaryota</taxon>
        <taxon>Viridiplantae</taxon>
        <taxon>Streptophyta</taxon>
        <taxon>Embryophyta</taxon>
        <taxon>Tracheophyta</taxon>
        <taxon>Spermatophyta</taxon>
        <taxon>Magnoliopsida</taxon>
        <taxon>eudicotyledons</taxon>
        <taxon>Gunneridae</taxon>
        <taxon>Pentapetalae</taxon>
        <taxon>asterids</taxon>
        <taxon>campanulids</taxon>
        <taxon>Escalloniales</taxon>
        <taxon>Escalloniaceae</taxon>
        <taxon>Escallonia</taxon>
    </lineage>
</organism>
<gene>
    <name evidence="2" type="ORF">RJ639_026316</name>
</gene>
<sequence length="108" mass="12322">MIRGKAGSIPTIGQKNCITFFSPIDETRNYYYENIKTTVMKFEGPVLAIPDVQKALERKTDASAHALGPVLWQDSRLVAYHSEMFNTALLNYPTYEKEMYTRVLAVKD</sequence>